<sequence>MKDLSLSVLSRGCGRFVSSSQNAGRHDGRLDVCFTPQDYHIWKSQDTVLQLSSRGHVHAETESSVPKTYSTRRGPLLLYSQYLVSSKTSCQSQPRDKKKVIMQRYAQQTDQHWGAVRELTSAFSINRNNQLISSRLDQPYFLHHLHPSPVSIYSTQEQNSPRISLHPNSQPSGKNTRFLLNQLEEKEEEKENNKTKRVRLDLFLKIPRTSETSSIKNEYQKHYVAISPAEEAQIYLDASLQHAEVDHHSTVEDPHHPNTVEEDGCIQGSNTTHENNYERLRDAHSNRRTGLLPPLPTGYNREKTVRPNSEGYSGKEPHLPPIAEDRTVISTLDQMQKYSPTREELQIQQNLLQPLRLLENERGRRRLGKQNSLAFLHHQSDAHDPPEINQANRGVVRGILPLELRGLQDDKSVGCLILGPDGEIIQLSLFVSSQDRSNSDTQEQGCVCRRETVKFRNNPKEASTEETVKAKREKQTDVEEASTSQQRKGNKMDRRTESDGQQTHVRKKGRTQKQLWGNDVQSSRQRAEGKSEGGAAEPPDQSTLPPVRETKESRAERLNGVTNEEQKMKGGRRRQKEESAVNRKRRKGKPKDKELISGSQIKEEEVEIKQKMKVSSPPENKMKEDQVKIDPEMEEQFHLESTESVSPAQRCNKDPDPEEDKEHQSNSADSNTRSVSSDRPSTAASLLSYRRRSRSTASSCEEVLPASSVGLASSHGRLSSCSTVIVMEEQLMLNPVKPESPVPRRNREQQEALLLAQRAERRRQEVERRRREREEEERKQWERVQTEEKLKNELEEDRRKRAEELRLKRLAEEEEKKKQEEEEQQRARQVQAQRERERRKQEERRRQLEHLQRMREMEEQKRKAEQERVRLEEEKRWEAELKMLQELEESERLEYLQRKKQEEEQRRNKEEDDKRAEEEAALQAAEEAGLQAELLARQTALLQQQLAFRRALLMEAGGLEQTQGISRPWIYSYFTLLQTMGLNARKTEATTL</sequence>
<feature type="region of interest" description="Disordered" evidence="1">
    <location>
        <begin position="733"/>
        <end position="865"/>
    </location>
</feature>
<feature type="region of interest" description="Disordered" evidence="1">
    <location>
        <begin position="287"/>
        <end position="321"/>
    </location>
</feature>
<evidence type="ECO:0000256" key="1">
    <source>
        <dbReference type="SAM" id="MobiDB-lite"/>
    </source>
</evidence>
<reference evidence="2 3" key="1">
    <citation type="submission" date="2019-04" db="EMBL/GenBank/DDBJ databases">
        <title>The sequence and de novo assembly of Takifugu bimaculatus genome using PacBio and Hi-C technologies.</title>
        <authorList>
            <person name="Xu P."/>
            <person name="Liu B."/>
            <person name="Zhou Z."/>
        </authorList>
    </citation>
    <scope>NUCLEOTIDE SEQUENCE [LARGE SCALE GENOMIC DNA]</scope>
    <source>
        <strain evidence="2">TB-2018</strain>
        <tissue evidence="2">Muscle</tissue>
    </source>
</reference>
<dbReference type="EMBL" id="SWLE01000001">
    <property type="protein sequence ID" value="TNN04437.1"/>
    <property type="molecule type" value="Genomic_DNA"/>
</dbReference>
<name>A0A4Z2CJJ2_9TELE</name>
<feature type="compositionally biased region" description="Basic and acidic residues" evidence="1">
    <location>
        <begin position="620"/>
        <end position="641"/>
    </location>
</feature>
<evidence type="ECO:0000313" key="3">
    <source>
        <dbReference type="Proteomes" id="UP000516260"/>
    </source>
</evidence>
<evidence type="ECO:0000313" key="2">
    <source>
        <dbReference type="EMBL" id="TNN04437.1"/>
    </source>
</evidence>
<protein>
    <submittedName>
        <fullName evidence="2">Uncharacterized protein</fullName>
    </submittedName>
</protein>
<accession>A0A4Z2CJJ2</accession>
<feature type="compositionally biased region" description="Polar residues" evidence="1">
    <location>
        <begin position="512"/>
        <end position="524"/>
    </location>
</feature>
<comment type="caution">
    <text evidence="2">The sequence shown here is derived from an EMBL/GenBank/DDBJ whole genome shotgun (WGS) entry which is preliminary data.</text>
</comment>
<dbReference type="Pfam" id="PF15709">
    <property type="entry name" value="DUF4670"/>
    <property type="match status" value="1"/>
</dbReference>
<dbReference type="AlphaFoldDB" id="A0A4Z2CJJ2"/>
<feature type="compositionally biased region" description="Basic and acidic residues" evidence="1">
    <location>
        <begin position="758"/>
        <end position="826"/>
    </location>
</feature>
<dbReference type="CDD" id="cd22265">
    <property type="entry name" value="UDM1_RNF168"/>
    <property type="match status" value="1"/>
</dbReference>
<gene>
    <name evidence="2" type="ORF">fugu_001466</name>
</gene>
<feature type="compositionally biased region" description="Basic and acidic residues" evidence="1">
    <location>
        <begin position="591"/>
        <end position="610"/>
    </location>
</feature>
<dbReference type="PANTHER" id="PTHR21937">
    <property type="entry name" value="CCDC66 DOMAIN-CONTAINING PROTEIN"/>
    <property type="match status" value="1"/>
</dbReference>
<proteinExistence type="predicted"/>
<keyword evidence="3" id="KW-1185">Reference proteome</keyword>
<feature type="region of interest" description="Disordered" evidence="1">
    <location>
        <begin position="898"/>
        <end position="923"/>
    </location>
</feature>
<feature type="region of interest" description="Disordered" evidence="1">
    <location>
        <begin position="458"/>
        <end position="718"/>
    </location>
</feature>
<feature type="region of interest" description="Disordered" evidence="1">
    <location>
        <begin position="152"/>
        <end position="175"/>
    </location>
</feature>
<dbReference type="Proteomes" id="UP000516260">
    <property type="component" value="Chromosome 1"/>
</dbReference>
<feature type="compositionally biased region" description="Basic and acidic residues" evidence="1">
    <location>
        <begin position="548"/>
        <end position="557"/>
    </location>
</feature>
<feature type="compositionally biased region" description="Polar residues" evidence="1">
    <location>
        <begin position="665"/>
        <end position="680"/>
    </location>
</feature>
<organism evidence="2 3">
    <name type="scientific">Takifugu bimaculatus</name>
    <dbReference type="NCBI Taxonomy" id="433685"/>
    <lineage>
        <taxon>Eukaryota</taxon>
        <taxon>Metazoa</taxon>
        <taxon>Chordata</taxon>
        <taxon>Craniata</taxon>
        <taxon>Vertebrata</taxon>
        <taxon>Euteleostomi</taxon>
        <taxon>Actinopterygii</taxon>
        <taxon>Neopterygii</taxon>
        <taxon>Teleostei</taxon>
        <taxon>Neoteleostei</taxon>
        <taxon>Acanthomorphata</taxon>
        <taxon>Eupercaria</taxon>
        <taxon>Tetraodontiformes</taxon>
        <taxon>Tetradontoidea</taxon>
        <taxon>Tetraodontidae</taxon>
        <taxon>Takifugu</taxon>
    </lineage>
</organism>
<dbReference type="PANTHER" id="PTHR21937:SF5">
    <property type="entry name" value="GENE 973-RELATED"/>
    <property type="match status" value="1"/>
</dbReference>
<feature type="compositionally biased region" description="Basic and acidic residues" evidence="1">
    <location>
        <begin position="458"/>
        <end position="477"/>
    </location>
</feature>
<feature type="compositionally biased region" description="Basic and acidic residues" evidence="1">
    <location>
        <begin position="898"/>
        <end position="918"/>
    </location>
</feature>
<feature type="compositionally biased region" description="Basic and acidic residues" evidence="1">
    <location>
        <begin position="833"/>
        <end position="865"/>
    </location>
</feature>
<dbReference type="InterPro" id="IPR031440">
    <property type="entry name" value="DUF4670"/>
</dbReference>
<feature type="compositionally biased region" description="Basic and acidic residues" evidence="1">
    <location>
        <begin position="651"/>
        <end position="664"/>
    </location>
</feature>